<sequence>MTSTTLKRLPYGPLPDAFAAELRALTTNAVTGNLESGDRLEIEGPFTGETIGWVGRGTEDEVAEAFDRARAAQKIWAKTPYKQRGKILLRFHDLVLKHRELLMDLVQLETGKSRDSAYEEILHTAITARYYGNHVGAILKPKKHTGVIPVLTRSVEHHLPKGVIGQISPWNYPLTLGISDSLPGLAAGNALVAKPDSSTPFTSLLAFKLLFEAGLPRQLVQLVTGPGRVVGNAIAETCDFLMFTGSTATGKTLGEIAGRRLIGYSAELGGKNPMVVTGDADVDKIMPAVLTGCFANSGQLCVSIERIYVHKNVYDEFVPKFAAATSALPLGAGYDWDVLMGSLQSAQQLATVEKYVDDAVDKGATLVAGGKARPDLGPYFYEPTVFTDVSDDVLLKREEIFGPVVYVEKVDSYDEAVEKANDTDYGLNASVFGASKTANEVAGRIYSGTVNINDGYAAAFASVDNEMGGTKESGQGRRQGHYGMLKYTETQNITEQRLIPIRGPQFLKPKPYALVMSILLSLGKKTGILR</sequence>
<dbReference type="Pfam" id="PF00171">
    <property type="entry name" value="Aldedh"/>
    <property type="match status" value="1"/>
</dbReference>
<feature type="active site" evidence="3">
    <location>
        <position position="267"/>
    </location>
</feature>
<dbReference type="CDD" id="cd07101">
    <property type="entry name" value="ALDH_SSADH2_GabD2"/>
    <property type="match status" value="1"/>
</dbReference>
<feature type="domain" description="Aldehyde dehydrogenase" evidence="5">
    <location>
        <begin position="38"/>
        <end position="493"/>
    </location>
</feature>
<protein>
    <submittedName>
        <fullName evidence="6">Succinic semialdehyde dehydrogenase</fullName>
    </submittedName>
</protein>
<reference evidence="6 7" key="1">
    <citation type="journal article" date="2018" name="Nat. Biotechnol.">
        <title>A standardized bacterial taxonomy based on genome phylogeny substantially revises the tree of life.</title>
        <authorList>
            <person name="Parks D.H."/>
            <person name="Chuvochina M."/>
            <person name="Waite D.W."/>
            <person name="Rinke C."/>
            <person name="Skarshewski A."/>
            <person name="Chaumeil P.A."/>
            <person name="Hugenholtz P."/>
        </authorList>
    </citation>
    <scope>NUCLEOTIDE SEQUENCE [LARGE SCALE GENOMIC DNA]</scope>
    <source>
        <strain evidence="6">UBA11247</strain>
    </source>
</reference>
<dbReference type="PROSITE" id="PS00687">
    <property type="entry name" value="ALDEHYDE_DEHYDR_GLU"/>
    <property type="match status" value="1"/>
</dbReference>
<dbReference type="InterPro" id="IPR016163">
    <property type="entry name" value="Ald_DH_C"/>
</dbReference>
<evidence type="ECO:0000256" key="4">
    <source>
        <dbReference type="RuleBase" id="RU003345"/>
    </source>
</evidence>
<comment type="similarity">
    <text evidence="1 4">Belongs to the aldehyde dehydrogenase family.</text>
</comment>
<organism evidence="6 7">
    <name type="scientific">Corynebacterium nuruki</name>
    <dbReference type="NCBI Taxonomy" id="1032851"/>
    <lineage>
        <taxon>Bacteria</taxon>
        <taxon>Bacillati</taxon>
        <taxon>Actinomycetota</taxon>
        <taxon>Actinomycetes</taxon>
        <taxon>Mycobacteriales</taxon>
        <taxon>Corynebacteriaceae</taxon>
        <taxon>Corynebacterium</taxon>
    </lineage>
</organism>
<dbReference type="InterPro" id="IPR016162">
    <property type="entry name" value="Ald_DH_N"/>
</dbReference>
<dbReference type="AlphaFoldDB" id="A0A3D4T1L6"/>
<keyword evidence="2 4" id="KW-0560">Oxidoreductase</keyword>
<evidence type="ECO:0000256" key="3">
    <source>
        <dbReference type="PROSITE-ProRule" id="PRU10007"/>
    </source>
</evidence>
<dbReference type="Gene3D" id="3.40.309.10">
    <property type="entry name" value="Aldehyde Dehydrogenase, Chain A, domain 2"/>
    <property type="match status" value="1"/>
</dbReference>
<dbReference type="STRING" id="863239.GCA_000213935_02110"/>
<dbReference type="RefSeq" id="WP_273052807.1">
    <property type="nucleotide sequence ID" value="NZ_DAITTW010000048.1"/>
</dbReference>
<comment type="caution">
    <text evidence="6">The sequence shown here is derived from an EMBL/GenBank/DDBJ whole genome shotgun (WGS) entry which is preliminary data.</text>
</comment>
<dbReference type="PANTHER" id="PTHR11699">
    <property type="entry name" value="ALDEHYDE DEHYDROGENASE-RELATED"/>
    <property type="match status" value="1"/>
</dbReference>
<dbReference type="Proteomes" id="UP000261739">
    <property type="component" value="Unassembled WGS sequence"/>
</dbReference>
<dbReference type="Gene3D" id="3.40.605.10">
    <property type="entry name" value="Aldehyde Dehydrogenase, Chain A, domain 1"/>
    <property type="match status" value="1"/>
</dbReference>
<dbReference type="FunFam" id="3.40.309.10:FF:000009">
    <property type="entry name" value="Aldehyde dehydrogenase A"/>
    <property type="match status" value="1"/>
</dbReference>
<dbReference type="InterPro" id="IPR016161">
    <property type="entry name" value="Ald_DH/histidinol_DH"/>
</dbReference>
<accession>A0A3D4T1L6</accession>
<evidence type="ECO:0000313" key="7">
    <source>
        <dbReference type="Proteomes" id="UP000261739"/>
    </source>
</evidence>
<dbReference type="SUPFAM" id="SSF53720">
    <property type="entry name" value="ALDH-like"/>
    <property type="match status" value="1"/>
</dbReference>
<dbReference type="NCBIfam" id="NF006916">
    <property type="entry name" value="PRK09407.1"/>
    <property type="match status" value="1"/>
</dbReference>
<dbReference type="InterPro" id="IPR015590">
    <property type="entry name" value="Aldehyde_DH_dom"/>
</dbReference>
<dbReference type="EMBL" id="DQID01000299">
    <property type="protein sequence ID" value="HCT15403.1"/>
    <property type="molecule type" value="Genomic_DNA"/>
</dbReference>
<evidence type="ECO:0000313" key="6">
    <source>
        <dbReference type="EMBL" id="HCT15403.1"/>
    </source>
</evidence>
<name>A0A3D4T1L6_9CORY</name>
<evidence type="ECO:0000256" key="1">
    <source>
        <dbReference type="ARBA" id="ARBA00009986"/>
    </source>
</evidence>
<proteinExistence type="inferred from homology"/>
<dbReference type="InterPro" id="IPR029510">
    <property type="entry name" value="Ald_DH_CS_GLU"/>
</dbReference>
<dbReference type="GO" id="GO:0016620">
    <property type="term" value="F:oxidoreductase activity, acting on the aldehyde or oxo group of donors, NAD or NADP as acceptor"/>
    <property type="evidence" value="ECO:0007669"/>
    <property type="project" value="InterPro"/>
</dbReference>
<evidence type="ECO:0000256" key="2">
    <source>
        <dbReference type="ARBA" id="ARBA00023002"/>
    </source>
</evidence>
<gene>
    <name evidence="6" type="primary">gabD2</name>
    <name evidence="6" type="ORF">DIW82_11655</name>
</gene>
<evidence type="ECO:0000259" key="5">
    <source>
        <dbReference type="Pfam" id="PF00171"/>
    </source>
</evidence>